<dbReference type="Gene3D" id="2.160.20.10">
    <property type="entry name" value="Single-stranded right-handed beta-helix, Pectin lyase-like"/>
    <property type="match status" value="1"/>
</dbReference>
<reference evidence="11" key="1">
    <citation type="submission" date="2022-12" db="EMBL/GenBank/DDBJ databases">
        <title>Gycomyces niveus sp.nov., a novel actinomycete isolated from soil in Shouguang.</title>
        <authorList>
            <person name="Yang X."/>
        </authorList>
    </citation>
    <scope>NUCLEOTIDE SEQUENCE</scope>
    <source>
        <strain evidence="11">DSM 44724</strain>
    </source>
</reference>
<dbReference type="AlphaFoldDB" id="A0A9X3SVH2"/>
<evidence type="ECO:0000256" key="8">
    <source>
        <dbReference type="ARBA" id="ARBA00037278"/>
    </source>
</evidence>
<sequence length="588" mass="63110">MTENPSRTSLSRRAVLQAGGAVAVAGYLATAANPASAQEPSAEDRLVTYPIPEGVARNSTFTVAVKNPGGQWTPVEAYNVRLKEIKLTGGDQFYQSSVASFDFSGTVEVKVTFTKAEVEQARVRPLSYGIESEVEDRSIHFTLTEPRKVVVEVNGLLYDCLHLLANAIDDDAPDPEDPGVVYFGPGVHTGGELAVQSGQTVYLAGGAVVKRKIAFNGVENASLRGRGVITGVDWGAAPVRSSKNILIEGVTVMNNPTGNLCDIGESEQVTVRDVSYFSSAKWGDGIDVFCSSEVLIEGMFMRSSDDCIALYAHRNDYYGDVRNITIRGSALWADLAHPINIGTHGNTEEPEVLENIVISDLDILDHREPQQNYQGCIAINPGDSNLVRNVRIQDVRVEDFRIGQIIHMRVAYNKSYNTSAGRGIESVFVRDMSYEGTHADTALLLGYDADHGIKDVVFQNFKVNGKVIADNMAKPGWYKASDMVPMHVNEHVTGVRFLKPETAPSTTPPAIIAAGEARTKTGANTVYTVSATGFPEAFEAEGLPEGLVFDTAAGVVSGAAVETGSYDVTFSAANGAGTVEHTTTFTVA</sequence>
<dbReference type="PANTHER" id="PTHR31736">
    <property type="match status" value="1"/>
</dbReference>
<dbReference type="InterPro" id="IPR013783">
    <property type="entry name" value="Ig-like_fold"/>
</dbReference>
<accession>A0A9X3SVH2</accession>
<proteinExistence type="inferred from homology"/>
<evidence type="ECO:0000256" key="4">
    <source>
        <dbReference type="ARBA" id="ARBA00023180"/>
    </source>
</evidence>
<evidence type="ECO:0000313" key="13">
    <source>
        <dbReference type="Proteomes" id="UP001145799"/>
    </source>
</evidence>
<evidence type="ECO:0000256" key="1">
    <source>
        <dbReference type="ARBA" id="ARBA00008834"/>
    </source>
</evidence>
<evidence type="ECO:0000256" key="7">
    <source>
        <dbReference type="ARBA" id="ARBA00023326"/>
    </source>
</evidence>
<evidence type="ECO:0000313" key="11">
    <source>
        <dbReference type="EMBL" id="MDA1385964.1"/>
    </source>
</evidence>
<reference evidence="12 14" key="2">
    <citation type="submission" date="2023-07" db="EMBL/GenBank/DDBJ databases">
        <title>Sequencing the genomes of 1000 actinobacteria strains.</title>
        <authorList>
            <person name="Klenk H.-P."/>
        </authorList>
    </citation>
    <scope>NUCLEOTIDE SEQUENCE [LARGE SCALE GENOMIC DNA]</scope>
    <source>
        <strain evidence="12 14">DSM 44724</strain>
    </source>
</reference>
<dbReference type="EMBL" id="JAPZVQ010000007">
    <property type="protein sequence ID" value="MDA1385964.1"/>
    <property type="molecule type" value="Genomic_DNA"/>
</dbReference>
<protein>
    <submittedName>
        <fullName evidence="11">Glycosyl hydrolase family 28 protein</fullName>
    </submittedName>
</protein>
<dbReference type="Pfam" id="PF05345">
    <property type="entry name" value="He_PIG"/>
    <property type="match status" value="1"/>
</dbReference>
<evidence type="ECO:0000313" key="12">
    <source>
        <dbReference type="EMBL" id="MDR7340879.1"/>
    </source>
</evidence>
<name>A0A9X3SVH2_9ACTN</name>
<gene>
    <name evidence="12" type="ORF">J2S69_004598</name>
    <name evidence="11" type="ORF">O2L01_13305</name>
</gene>
<dbReference type="GO" id="GO:0004650">
    <property type="term" value="F:polygalacturonase activity"/>
    <property type="evidence" value="ECO:0007669"/>
    <property type="project" value="InterPro"/>
</dbReference>
<comment type="caution">
    <text evidence="11">The sequence shown here is derived from an EMBL/GenBank/DDBJ whole genome shotgun (WGS) entry which is preliminary data.</text>
</comment>
<evidence type="ECO:0000256" key="3">
    <source>
        <dbReference type="ARBA" id="ARBA00022801"/>
    </source>
</evidence>
<dbReference type="SUPFAM" id="SSF49313">
    <property type="entry name" value="Cadherin-like"/>
    <property type="match status" value="1"/>
</dbReference>
<dbReference type="PANTHER" id="PTHR31736:SF9">
    <property type="entry name" value="ENDO-XYLOGALACTURONAN HYDROLASE A-RELATED"/>
    <property type="match status" value="1"/>
</dbReference>
<organism evidence="11 13">
    <name type="scientific">Glycomyces lechevalierae</name>
    <dbReference type="NCBI Taxonomy" id="256034"/>
    <lineage>
        <taxon>Bacteria</taxon>
        <taxon>Bacillati</taxon>
        <taxon>Actinomycetota</taxon>
        <taxon>Actinomycetes</taxon>
        <taxon>Glycomycetales</taxon>
        <taxon>Glycomycetaceae</taxon>
        <taxon>Glycomyces</taxon>
    </lineage>
</organism>
<dbReference type="RefSeq" id="WP_270122429.1">
    <property type="nucleotide sequence ID" value="NZ_BAAAOM010000001.1"/>
</dbReference>
<comment type="similarity">
    <text evidence="1 9">Belongs to the glycosyl hydrolase 28 family.</text>
</comment>
<dbReference type="InterPro" id="IPR011050">
    <property type="entry name" value="Pectin_lyase_fold/virulence"/>
</dbReference>
<keyword evidence="4" id="KW-0325">Glycoprotein</keyword>
<dbReference type="Pfam" id="PF00295">
    <property type="entry name" value="Glyco_hydro_28"/>
    <property type="match status" value="1"/>
</dbReference>
<dbReference type="InterPro" id="IPR015919">
    <property type="entry name" value="Cadherin-like_sf"/>
</dbReference>
<evidence type="ECO:0000256" key="6">
    <source>
        <dbReference type="ARBA" id="ARBA00023295"/>
    </source>
</evidence>
<keyword evidence="10" id="KW-0732">Signal</keyword>
<keyword evidence="7" id="KW-0624">Polysaccharide degradation</keyword>
<dbReference type="InterPro" id="IPR012334">
    <property type="entry name" value="Pectin_lyas_fold"/>
</dbReference>
<dbReference type="GO" id="GO:0000272">
    <property type="term" value="P:polysaccharide catabolic process"/>
    <property type="evidence" value="ECO:0007669"/>
    <property type="project" value="UniProtKB-KW"/>
</dbReference>
<evidence type="ECO:0000256" key="2">
    <source>
        <dbReference type="ARBA" id="ARBA00022737"/>
    </source>
</evidence>
<dbReference type="SUPFAM" id="SSF51126">
    <property type="entry name" value="Pectin lyase-like"/>
    <property type="match status" value="1"/>
</dbReference>
<dbReference type="PROSITE" id="PS51318">
    <property type="entry name" value="TAT"/>
    <property type="match status" value="1"/>
</dbReference>
<dbReference type="Gene3D" id="2.60.40.10">
    <property type="entry name" value="Immunoglobulins"/>
    <property type="match status" value="1"/>
</dbReference>
<evidence type="ECO:0000256" key="9">
    <source>
        <dbReference type="RuleBase" id="RU361169"/>
    </source>
</evidence>
<keyword evidence="14" id="KW-1185">Reference proteome</keyword>
<comment type="function">
    <text evidence="8">Pectinolytic enzyme involved in the degradation of xylogalacturonan (xga), a galacturonan backbone heavily substituted with xylose, and which is one important component of the hairy regions of pectin. Activity requires a galacturonic acid backbone substituted with xylose.</text>
</comment>
<dbReference type="InterPro" id="IPR006311">
    <property type="entry name" value="TAT_signal"/>
</dbReference>
<dbReference type="Proteomes" id="UP001145799">
    <property type="component" value="Unassembled WGS sequence"/>
</dbReference>
<evidence type="ECO:0000256" key="10">
    <source>
        <dbReference type="SAM" id="SignalP"/>
    </source>
</evidence>
<dbReference type="GO" id="GO:0005509">
    <property type="term" value="F:calcium ion binding"/>
    <property type="evidence" value="ECO:0007669"/>
    <property type="project" value="InterPro"/>
</dbReference>
<keyword evidence="2" id="KW-0677">Repeat</keyword>
<feature type="signal peptide" evidence="10">
    <location>
        <begin position="1"/>
        <end position="37"/>
    </location>
</feature>
<dbReference type="GO" id="GO:0016020">
    <property type="term" value="C:membrane"/>
    <property type="evidence" value="ECO:0007669"/>
    <property type="project" value="InterPro"/>
</dbReference>
<keyword evidence="3 9" id="KW-0378">Hydrolase</keyword>
<dbReference type="Proteomes" id="UP001183604">
    <property type="component" value="Unassembled WGS sequence"/>
</dbReference>
<evidence type="ECO:0000256" key="5">
    <source>
        <dbReference type="ARBA" id="ARBA00023277"/>
    </source>
</evidence>
<dbReference type="InterPro" id="IPR000743">
    <property type="entry name" value="Glyco_hydro_28"/>
</dbReference>
<evidence type="ECO:0000313" key="14">
    <source>
        <dbReference type="Proteomes" id="UP001183604"/>
    </source>
</evidence>
<dbReference type="EMBL" id="JAVDYD010000001">
    <property type="protein sequence ID" value="MDR7340879.1"/>
    <property type="molecule type" value="Genomic_DNA"/>
</dbReference>
<feature type="chain" id="PRO_5040898256" evidence="10">
    <location>
        <begin position="38"/>
        <end position="588"/>
    </location>
</feature>
<keyword evidence="5" id="KW-0119">Carbohydrate metabolism</keyword>
<keyword evidence="6 9" id="KW-0326">Glycosidase</keyword>